<dbReference type="InterPro" id="IPR016181">
    <property type="entry name" value="Acyl_CoA_acyltransferase"/>
</dbReference>
<name>A0A0F9UZJ6_9ZZZZ</name>
<dbReference type="PROSITE" id="PS51729">
    <property type="entry name" value="GNAT_YJDJ"/>
    <property type="match status" value="1"/>
</dbReference>
<evidence type="ECO:0000313" key="2">
    <source>
        <dbReference type="EMBL" id="KKN98360.1"/>
    </source>
</evidence>
<reference evidence="2" key="1">
    <citation type="journal article" date="2015" name="Nature">
        <title>Complex archaea that bridge the gap between prokaryotes and eukaryotes.</title>
        <authorList>
            <person name="Spang A."/>
            <person name="Saw J.H."/>
            <person name="Jorgensen S.L."/>
            <person name="Zaremba-Niedzwiedzka K."/>
            <person name="Martijn J."/>
            <person name="Lind A.E."/>
            <person name="van Eijk R."/>
            <person name="Schleper C."/>
            <person name="Guy L."/>
            <person name="Ettema T.J."/>
        </authorList>
    </citation>
    <scope>NUCLEOTIDE SEQUENCE</scope>
</reference>
<organism evidence="2">
    <name type="scientific">marine sediment metagenome</name>
    <dbReference type="NCBI Taxonomy" id="412755"/>
    <lineage>
        <taxon>unclassified sequences</taxon>
        <taxon>metagenomes</taxon>
        <taxon>ecological metagenomes</taxon>
    </lineage>
</organism>
<dbReference type="Gene3D" id="3.40.630.30">
    <property type="match status" value="1"/>
</dbReference>
<dbReference type="EMBL" id="LAZR01000052">
    <property type="protein sequence ID" value="KKN98360.1"/>
    <property type="molecule type" value="Genomic_DNA"/>
</dbReference>
<sequence length="98" mass="11528">MNDVIIKDNSFLRQFETTVDGHLARIEYSSQERKVFLTKLVVPEEITDENFRENFIKAVLSIIQERNLRVVPTSPHIAGFLRKNRLQYKEMLPIGIRI</sequence>
<comment type="caution">
    <text evidence="2">The sequence shown here is derived from an EMBL/GenBank/DDBJ whole genome shotgun (WGS) entry which is preliminary data.</text>
</comment>
<dbReference type="InterPro" id="IPR031165">
    <property type="entry name" value="GNAT_YJDJ"/>
</dbReference>
<evidence type="ECO:0000259" key="1">
    <source>
        <dbReference type="PROSITE" id="PS51729"/>
    </source>
</evidence>
<proteinExistence type="predicted"/>
<protein>
    <recommendedName>
        <fullName evidence="1">N-acetyltransferase domain-containing protein</fullName>
    </recommendedName>
</protein>
<dbReference type="Pfam" id="PF14542">
    <property type="entry name" value="Acetyltransf_CG"/>
    <property type="match status" value="1"/>
</dbReference>
<gene>
    <name evidence="2" type="ORF">LCGC14_0148940</name>
</gene>
<feature type="domain" description="N-acetyltransferase" evidence="1">
    <location>
        <begin position="7"/>
        <end position="93"/>
    </location>
</feature>
<dbReference type="AlphaFoldDB" id="A0A0F9UZJ6"/>
<accession>A0A0F9UZJ6</accession>
<dbReference type="SUPFAM" id="SSF55729">
    <property type="entry name" value="Acyl-CoA N-acyltransferases (Nat)"/>
    <property type="match status" value="1"/>
</dbReference>